<dbReference type="GO" id="GO:0009423">
    <property type="term" value="P:chorismate biosynthetic process"/>
    <property type="evidence" value="ECO:0007669"/>
    <property type="project" value="UniProtKB-UniRule"/>
</dbReference>
<reference evidence="21" key="1">
    <citation type="journal article" date="2021" name="PeerJ">
        <title>Extensive microbial diversity within the chicken gut microbiome revealed by metagenomics and culture.</title>
        <authorList>
            <person name="Gilroy R."/>
            <person name="Ravi A."/>
            <person name="Getino M."/>
            <person name="Pursley I."/>
            <person name="Horton D.L."/>
            <person name="Alikhan N.F."/>
            <person name="Baker D."/>
            <person name="Gharbi K."/>
            <person name="Hall N."/>
            <person name="Watson M."/>
            <person name="Adriaenssens E.M."/>
            <person name="Foster-Nyarko E."/>
            <person name="Jarju S."/>
            <person name="Secka A."/>
            <person name="Antonio M."/>
            <person name="Oren A."/>
            <person name="Chaudhuri R.R."/>
            <person name="La Ragione R."/>
            <person name="Hildebrand F."/>
            <person name="Pallen M.J."/>
        </authorList>
    </citation>
    <scope>NUCLEOTIDE SEQUENCE</scope>
    <source>
        <strain evidence="21">CHK188-5543</strain>
    </source>
</reference>
<feature type="binding site" evidence="18">
    <location>
        <begin position="173"/>
        <end position="176"/>
    </location>
    <ligand>
        <name>NAD(+)</name>
        <dbReference type="ChEBI" id="CHEBI:57540"/>
    </ligand>
</feature>
<dbReference type="EMBL" id="DXES01000039">
    <property type="protein sequence ID" value="HIX64993.1"/>
    <property type="molecule type" value="Genomic_DNA"/>
</dbReference>
<proteinExistence type="inferred from homology"/>
<comment type="subcellular location">
    <subcellularLocation>
        <location evidence="4 18">Cytoplasm</location>
    </subcellularLocation>
</comment>
<evidence type="ECO:0000256" key="1">
    <source>
        <dbReference type="ARBA" id="ARBA00001393"/>
    </source>
</evidence>
<feature type="binding site" evidence="18">
    <location>
        <position position="245"/>
    </location>
    <ligand>
        <name>Zn(2+)</name>
        <dbReference type="ChEBI" id="CHEBI:29105"/>
    </ligand>
</feature>
<comment type="cofactor">
    <cofactor evidence="2 18">
        <name>NAD(+)</name>
        <dbReference type="ChEBI" id="CHEBI:57540"/>
    </cofactor>
</comment>
<dbReference type="HAMAP" id="MF_00110">
    <property type="entry name" value="DHQ_synthase"/>
    <property type="match status" value="1"/>
</dbReference>
<comment type="cofactor">
    <cofactor evidence="18">
        <name>Co(2+)</name>
        <dbReference type="ChEBI" id="CHEBI:48828"/>
    </cofactor>
    <cofactor evidence="18">
        <name>Zn(2+)</name>
        <dbReference type="ChEBI" id="CHEBI:29105"/>
    </cofactor>
    <text evidence="18">Binds 1 divalent metal cation per subunit. Can use either Co(2+) or Zn(2+).</text>
</comment>
<evidence type="ECO:0000256" key="6">
    <source>
        <dbReference type="ARBA" id="ARBA00005412"/>
    </source>
</evidence>
<evidence type="ECO:0000256" key="15">
    <source>
        <dbReference type="ARBA" id="ARBA00023141"/>
    </source>
</evidence>
<keyword evidence="17 18" id="KW-0170">Cobalt</keyword>
<comment type="catalytic activity">
    <reaction evidence="1 18">
        <text>7-phospho-2-dehydro-3-deoxy-D-arabino-heptonate = 3-dehydroquinate + phosphate</text>
        <dbReference type="Rhea" id="RHEA:21968"/>
        <dbReference type="ChEBI" id="CHEBI:32364"/>
        <dbReference type="ChEBI" id="CHEBI:43474"/>
        <dbReference type="ChEBI" id="CHEBI:58394"/>
        <dbReference type="EC" id="4.2.3.4"/>
    </reaction>
</comment>
<keyword evidence="13 18" id="KW-0862">Zinc</keyword>
<evidence type="ECO:0000256" key="2">
    <source>
        <dbReference type="ARBA" id="ARBA00001911"/>
    </source>
</evidence>
<feature type="binding site" evidence="18">
    <location>
        <begin position="133"/>
        <end position="134"/>
    </location>
    <ligand>
        <name>NAD(+)</name>
        <dbReference type="ChEBI" id="CHEBI:57540"/>
    </ligand>
</feature>
<dbReference type="PANTHER" id="PTHR43622">
    <property type="entry name" value="3-DEHYDROQUINATE SYNTHASE"/>
    <property type="match status" value="1"/>
</dbReference>
<dbReference type="GO" id="GO:0046872">
    <property type="term" value="F:metal ion binding"/>
    <property type="evidence" value="ECO:0007669"/>
    <property type="project" value="UniProtKB-KW"/>
</dbReference>
<dbReference type="GO" id="GO:0003856">
    <property type="term" value="F:3-dehydroquinate synthase activity"/>
    <property type="evidence" value="ECO:0007669"/>
    <property type="project" value="UniProtKB-UniRule"/>
</dbReference>
<comment type="function">
    <text evidence="18">Catalyzes the conversion of 3-deoxy-D-arabino-heptulosonate 7-phosphate (DAHP) to dehydroquinate (DHQ).</text>
</comment>
<dbReference type="EC" id="4.2.3.4" evidence="7 18"/>
<feature type="domain" description="3-dehydroquinate synthase C-terminal" evidence="20">
    <location>
        <begin position="185"/>
        <end position="319"/>
    </location>
</feature>
<dbReference type="GO" id="GO:0008652">
    <property type="term" value="P:amino acid biosynthetic process"/>
    <property type="evidence" value="ECO:0007669"/>
    <property type="project" value="UniProtKB-KW"/>
</dbReference>
<comment type="similarity">
    <text evidence="6 18">Belongs to the sugar phosphate cyclases superfamily. Dehydroquinate synthase family.</text>
</comment>
<evidence type="ECO:0000313" key="21">
    <source>
        <dbReference type="EMBL" id="HIX64993.1"/>
    </source>
</evidence>
<evidence type="ECO:0000256" key="3">
    <source>
        <dbReference type="ARBA" id="ARBA00001947"/>
    </source>
</evidence>
<dbReference type="GO" id="GO:0005737">
    <property type="term" value="C:cytoplasm"/>
    <property type="evidence" value="ECO:0007669"/>
    <property type="project" value="UniProtKB-SubCell"/>
</dbReference>
<evidence type="ECO:0000256" key="11">
    <source>
        <dbReference type="ARBA" id="ARBA00022723"/>
    </source>
</evidence>
<dbReference type="PIRSF" id="PIRSF001455">
    <property type="entry name" value="DHQ_synth"/>
    <property type="match status" value="1"/>
</dbReference>
<keyword evidence="16 18" id="KW-0456">Lyase</keyword>
<feature type="binding site" evidence="18">
    <location>
        <begin position="109"/>
        <end position="113"/>
    </location>
    <ligand>
        <name>NAD(+)</name>
        <dbReference type="ChEBI" id="CHEBI:57540"/>
    </ligand>
</feature>
<gene>
    <name evidence="18 21" type="primary">aroB</name>
    <name evidence="21" type="ORF">H9736_01955</name>
</gene>
<reference evidence="21" key="2">
    <citation type="submission" date="2021-04" db="EMBL/GenBank/DDBJ databases">
        <authorList>
            <person name="Gilroy R."/>
        </authorList>
    </citation>
    <scope>NUCLEOTIDE SEQUENCE</scope>
    <source>
        <strain evidence="21">CHK188-5543</strain>
    </source>
</reference>
<dbReference type="GO" id="GO:0009073">
    <property type="term" value="P:aromatic amino acid family biosynthetic process"/>
    <property type="evidence" value="ECO:0007669"/>
    <property type="project" value="UniProtKB-KW"/>
</dbReference>
<evidence type="ECO:0000256" key="9">
    <source>
        <dbReference type="ARBA" id="ARBA00022490"/>
    </source>
</evidence>
<keyword evidence="14 18" id="KW-0520">NAD</keyword>
<keyword evidence="10 18" id="KW-0028">Amino-acid biosynthesis</keyword>
<evidence type="ECO:0000256" key="12">
    <source>
        <dbReference type="ARBA" id="ARBA00022741"/>
    </source>
</evidence>
<dbReference type="Gene3D" id="3.40.50.1970">
    <property type="match status" value="1"/>
</dbReference>
<sequence length="356" mass="38816">MELFRTVTVHTGRPYDILVGQGLLEQLPARLEQLEGRRPKLAIVTDSHVDPLYGQQLLERLRRQGWQAAEFVFPAGEASKHLGTVQEVYQFFSREQITRSDLVVALGGGVVGDLAGFAAATWLRGVRFVQVPTTLLAMIDSSVGGKTGVDLPEGKNLVGAFWQPSLVVCDVDTLGTLPEETFADGVAEAIKYGAILDPELFGLLEQGQLREHLLEVIARCIQLKQQVVEQDERDTGLRQCLNFGHTLGHALEKYHQFALSHGKGVAIGMVMLTGACERRGITPPGTAQRIAACCRQYGLPTGDPAPLDALCQNCLGDKKRSGSRLTLVVLDRIGQFRLYPVEAEALPAFLEGARHG</sequence>
<dbReference type="Pfam" id="PF24621">
    <property type="entry name" value="DHQS_C"/>
    <property type="match status" value="1"/>
</dbReference>
<evidence type="ECO:0000256" key="14">
    <source>
        <dbReference type="ARBA" id="ARBA00023027"/>
    </source>
</evidence>
<evidence type="ECO:0000256" key="8">
    <source>
        <dbReference type="ARBA" id="ARBA00017684"/>
    </source>
</evidence>
<dbReference type="GO" id="GO:0000166">
    <property type="term" value="F:nucleotide binding"/>
    <property type="evidence" value="ECO:0007669"/>
    <property type="project" value="UniProtKB-KW"/>
</dbReference>
<dbReference type="SUPFAM" id="SSF56796">
    <property type="entry name" value="Dehydroquinate synthase-like"/>
    <property type="match status" value="1"/>
</dbReference>
<protein>
    <recommendedName>
        <fullName evidence="8 18">3-dehydroquinate synthase</fullName>
        <shortName evidence="18">DHQS</shortName>
        <ecNumber evidence="7 18">4.2.3.4</ecNumber>
    </recommendedName>
</protein>
<dbReference type="InterPro" id="IPR030963">
    <property type="entry name" value="DHQ_synth_fam"/>
</dbReference>
<evidence type="ECO:0000313" key="22">
    <source>
        <dbReference type="Proteomes" id="UP000886800"/>
    </source>
</evidence>
<dbReference type="Pfam" id="PF01761">
    <property type="entry name" value="DHQ_synthase"/>
    <property type="match status" value="1"/>
</dbReference>
<feature type="binding site" evidence="18">
    <location>
        <position position="261"/>
    </location>
    <ligand>
        <name>Zn(2+)</name>
        <dbReference type="ChEBI" id="CHEBI:29105"/>
    </ligand>
</feature>
<dbReference type="AlphaFoldDB" id="A0A9D2B6S4"/>
<feature type="binding site" evidence="18">
    <location>
        <position position="146"/>
    </location>
    <ligand>
        <name>NAD(+)</name>
        <dbReference type="ChEBI" id="CHEBI:57540"/>
    </ligand>
</feature>
<dbReference type="InterPro" id="IPR030960">
    <property type="entry name" value="DHQS/DOIS_N"/>
</dbReference>
<comment type="cofactor">
    <cofactor evidence="3">
        <name>Zn(2+)</name>
        <dbReference type="ChEBI" id="CHEBI:29105"/>
    </cofactor>
</comment>
<evidence type="ECO:0000256" key="17">
    <source>
        <dbReference type="ARBA" id="ARBA00023285"/>
    </source>
</evidence>
<dbReference type="NCBIfam" id="TIGR01357">
    <property type="entry name" value="aroB"/>
    <property type="match status" value="1"/>
</dbReference>
<evidence type="ECO:0000256" key="13">
    <source>
        <dbReference type="ARBA" id="ARBA00022833"/>
    </source>
</evidence>
<feature type="domain" description="3-dehydroquinate synthase N-terminal" evidence="19">
    <location>
        <begin position="71"/>
        <end position="183"/>
    </location>
</feature>
<dbReference type="Proteomes" id="UP000886800">
    <property type="component" value="Unassembled WGS sequence"/>
</dbReference>
<comment type="pathway">
    <text evidence="5 18">Metabolic intermediate biosynthesis; chorismate biosynthesis; chorismate from D-erythrose 4-phosphate and phosphoenolpyruvate: step 2/7.</text>
</comment>
<keyword evidence="12 18" id="KW-0547">Nucleotide-binding</keyword>
<dbReference type="FunFam" id="3.40.50.1970:FF:000007">
    <property type="entry name" value="Pentafunctional AROM polypeptide"/>
    <property type="match status" value="1"/>
</dbReference>
<dbReference type="Gene3D" id="1.20.1090.10">
    <property type="entry name" value="Dehydroquinate synthase-like - alpha domain"/>
    <property type="match status" value="1"/>
</dbReference>
<comment type="caution">
    <text evidence="18">Lacks conserved residue(s) required for the propagation of feature annotation.</text>
</comment>
<dbReference type="InterPro" id="IPR050071">
    <property type="entry name" value="Dehydroquinate_synthase"/>
</dbReference>
<dbReference type="PANTHER" id="PTHR43622:SF7">
    <property type="entry name" value="3-DEHYDROQUINATE SYNTHASE, CHLOROPLASTIC"/>
    <property type="match status" value="1"/>
</dbReference>
<feature type="binding site" evidence="18">
    <location>
        <position position="155"/>
    </location>
    <ligand>
        <name>NAD(+)</name>
        <dbReference type="ChEBI" id="CHEBI:57540"/>
    </ligand>
</feature>
<dbReference type="CDD" id="cd08195">
    <property type="entry name" value="DHQS"/>
    <property type="match status" value="1"/>
</dbReference>
<accession>A0A9D2B6S4</accession>
<evidence type="ECO:0000259" key="19">
    <source>
        <dbReference type="Pfam" id="PF01761"/>
    </source>
</evidence>
<evidence type="ECO:0000259" key="20">
    <source>
        <dbReference type="Pfam" id="PF24621"/>
    </source>
</evidence>
<evidence type="ECO:0000256" key="10">
    <source>
        <dbReference type="ARBA" id="ARBA00022605"/>
    </source>
</evidence>
<dbReference type="InterPro" id="IPR056179">
    <property type="entry name" value="DHQS_C"/>
</dbReference>
<evidence type="ECO:0000256" key="16">
    <source>
        <dbReference type="ARBA" id="ARBA00023239"/>
    </source>
</evidence>
<keyword evidence="11 18" id="KW-0479">Metal-binding</keyword>
<evidence type="ECO:0000256" key="18">
    <source>
        <dbReference type="HAMAP-Rule" id="MF_00110"/>
    </source>
</evidence>
<keyword evidence="9 18" id="KW-0963">Cytoplasm</keyword>
<evidence type="ECO:0000256" key="5">
    <source>
        <dbReference type="ARBA" id="ARBA00004661"/>
    </source>
</evidence>
<evidence type="ECO:0000256" key="7">
    <source>
        <dbReference type="ARBA" id="ARBA00013031"/>
    </source>
</evidence>
<evidence type="ECO:0000256" key="4">
    <source>
        <dbReference type="ARBA" id="ARBA00004496"/>
    </source>
</evidence>
<comment type="caution">
    <text evidence="21">The sequence shown here is derived from an EMBL/GenBank/DDBJ whole genome shotgun (WGS) entry which is preliminary data.</text>
</comment>
<dbReference type="InterPro" id="IPR016037">
    <property type="entry name" value="DHQ_synth_AroB"/>
</dbReference>
<name>A0A9D2B6S4_9FIRM</name>
<feature type="binding site" evidence="18">
    <location>
        <position position="188"/>
    </location>
    <ligand>
        <name>Zn(2+)</name>
        <dbReference type="ChEBI" id="CHEBI:29105"/>
    </ligand>
</feature>
<keyword evidence="15 18" id="KW-0057">Aromatic amino acid biosynthesis</keyword>
<organism evidence="21 22">
    <name type="scientific">Candidatus Anaerotruncus excrementipullorum</name>
    <dbReference type="NCBI Taxonomy" id="2838465"/>
    <lineage>
        <taxon>Bacteria</taxon>
        <taxon>Bacillati</taxon>
        <taxon>Bacillota</taxon>
        <taxon>Clostridia</taxon>
        <taxon>Eubacteriales</taxon>
        <taxon>Oscillospiraceae</taxon>
        <taxon>Anaerotruncus</taxon>
    </lineage>
</organism>